<proteinExistence type="predicted"/>
<dbReference type="SUPFAM" id="SSF47240">
    <property type="entry name" value="Ferritin-like"/>
    <property type="match status" value="1"/>
</dbReference>
<evidence type="ECO:0000313" key="2">
    <source>
        <dbReference type="EMBL" id="KLO13125.1"/>
    </source>
</evidence>
<keyword evidence="3" id="KW-1185">Reference proteome</keyword>
<evidence type="ECO:0000313" key="3">
    <source>
        <dbReference type="Proteomes" id="UP000053477"/>
    </source>
</evidence>
<dbReference type="AlphaFoldDB" id="A0A0H2RME6"/>
<dbReference type="STRING" id="27342.A0A0H2RME6"/>
<accession>A0A0H2RME6</accession>
<name>A0A0H2RME6_9AGAM</name>
<feature type="chain" id="PRO_5005201944" description="Ferritin-like domain-containing protein" evidence="1">
    <location>
        <begin position="24"/>
        <end position="309"/>
    </location>
</feature>
<dbReference type="EMBL" id="KQ085965">
    <property type="protein sequence ID" value="KLO13125.1"/>
    <property type="molecule type" value="Genomic_DNA"/>
</dbReference>
<evidence type="ECO:0000256" key="1">
    <source>
        <dbReference type="SAM" id="SignalP"/>
    </source>
</evidence>
<dbReference type="InterPro" id="IPR009078">
    <property type="entry name" value="Ferritin-like_SF"/>
</dbReference>
<feature type="signal peptide" evidence="1">
    <location>
        <begin position="1"/>
        <end position="23"/>
    </location>
</feature>
<dbReference type="InParanoid" id="A0A0H2RME6"/>
<dbReference type="InterPro" id="IPR039254">
    <property type="entry name" value="Rds1"/>
</dbReference>
<reference evidence="2 3" key="1">
    <citation type="submission" date="2015-04" db="EMBL/GenBank/DDBJ databases">
        <title>Complete genome sequence of Schizopora paradoxa KUC8140, a cosmopolitan wood degrader in East Asia.</title>
        <authorList>
            <consortium name="DOE Joint Genome Institute"/>
            <person name="Min B."/>
            <person name="Park H."/>
            <person name="Jang Y."/>
            <person name="Kim J.-J."/>
            <person name="Kim K.H."/>
            <person name="Pangilinan J."/>
            <person name="Lipzen A."/>
            <person name="Riley R."/>
            <person name="Grigoriev I.V."/>
            <person name="Spatafora J.W."/>
            <person name="Choi I.-G."/>
        </authorList>
    </citation>
    <scope>NUCLEOTIDE SEQUENCE [LARGE SCALE GENOMIC DNA]</scope>
    <source>
        <strain evidence="2 3">KUC8140</strain>
    </source>
</reference>
<dbReference type="PANTHER" id="PTHR38705:SF1">
    <property type="entry name" value="PROTEIN RDS1"/>
    <property type="match status" value="1"/>
</dbReference>
<dbReference type="OrthoDB" id="1001765at2759"/>
<protein>
    <recommendedName>
        <fullName evidence="4">Ferritin-like domain-containing protein</fullName>
    </recommendedName>
</protein>
<dbReference type="Pfam" id="PF13668">
    <property type="entry name" value="Ferritin_2"/>
    <property type="match status" value="1"/>
</dbReference>
<sequence>MKSTIFSATAASVLAAVASGALAVPVEKRAVNATPPTVTQVLQFALTLEHLESTFYNQGLEQFDADAFEQAGFPDWVRGRFVQIAQHEATHVTTLENALGNNSFPACNYSFPVTDPVSFATLGMTLEGVGASAYLGSAGNLVSEPAVLQVAGSILPMEARHNGWISASVMKQAPWSSSFETALDPNQVFTLASTFITSCPSTTPQLPFTTFPSLTFEGTPTPGQVSTLDFNVTSSSNSSTNGTLSVAFLVGRNQTFVPLSANNSVTIPAELQGMVYAVVTNSDTNATDATTVAGPAILQFPFNSNASNF</sequence>
<organism evidence="2 3">
    <name type="scientific">Schizopora paradoxa</name>
    <dbReference type="NCBI Taxonomy" id="27342"/>
    <lineage>
        <taxon>Eukaryota</taxon>
        <taxon>Fungi</taxon>
        <taxon>Dikarya</taxon>
        <taxon>Basidiomycota</taxon>
        <taxon>Agaricomycotina</taxon>
        <taxon>Agaricomycetes</taxon>
        <taxon>Hymenochaetales</taxon>
        <taxon>Schizoporaceae</taxon>
        <taxon>Schizopora</taxon>
    </lineage>
</organism>
<dbReference type="PANTHER" id="PTHR38705">
    <property type="entry name" value="PROTEIN RDS1"/>
    <property type="match status" value="1"/>
</dbReference>
<dbReference type="Proteomes" id="UP000053477">
    <property type="component" value="Unassembled WGS sequence"/>
</dbReference>
<gene>
    <name evidence="2" type="ORF">SCHPADRAFT_828488</name>
</gene>
<keyword evidence="1" id="KW-0732">Signal</keyword>
<evidence type="ECO:0008006" key="4">
    <source>
        <dbReference type="Google" id="ProtNLM"/>
    </source>
</evidence>